<dbReference type="InterPro" id="IPR022260">
    <property type="entry name" value="Integr_conj_element_PilL"/>
</dbReference>
<evidence type="ECO:0000256" key="1">
    <source>
        <dbReference type="SAM" id="SignalP"/>
    </source>
</evidence>
<dbReference type="Proteomes" id="UP000268696">
    <property type="component" value="Chromosome"/>
</dbReference>
<name>A0A3G7U7H4_9PSED</name>
<organism evidence="2 3">
    <name type="scientific">Pseudomonas synxantha</name>
    <dbReference type="NCBI Taxonomy" id="47883"/>
    <lineage>
        <taxon>Bacteria</taxon>
        <taxon>Pseudomonadati</taxon>
        <taxon>Pseudomonadota</taxon>
        <taxon>Gammaproteobacteria</taxon>
        <taxon>Pseudomonadales</taxon>
        <taxon>Pseudomonadaceae</taxon>
        <taxon>Pseudomonas</taxon>
    </lineage>
</organism>
<sequence>MLIRPQFYRPFIGALAAVLVGACASTTEETAPPITPASAQTGGDARVFLRQSRYTLVELRPDAGQQNLQRQIIDLRIPATAATTVGDAMRYVLRHSGYQLCANDPVLATLWGLPLPAAHLQLGPLPLNQTLQLLAGNAWRLSVDERERRVCFIAVPLNGEARP</sequence>
<proteinExistence type="predicted"/>
<feature type="chain" id="PRO_5017976907" evidence="1">
    <location>
        <begin position="25"/>
        <end position="163"/>
    </location>
</feature>
<dbReference type="RefSeq" id="WP_164486352.1">
    <property type="nucleotide sequence ID" value="NZ_CP027754.1"/>
</dbReference>
<dbReference type="PROSITE" id="PS51257">
    <property type="entry name" value="PROKAR_LIPOPROTEIN"/>
    <property type="match status" value="1"/>
</dbReference>
<protein>
    <submittedName>
        <fullName evidence="2">PilL protein</fullName>
    </submittedName>
</protein>
<feature type="signal peptide" evidence="1">
    <location>
        <begin position="1"/>
        <end position="24"/>
    </location>
</feature>
<dbReference type="EMBL" id="CP027754">
    <property type="protein sequence ID" value="AZE54529.1"/>
    <property type="molecule type" value="Genomic_DNA"/>
</dbReference>
<accession>A0A3G7U7H4</accession>
<dbReference type="AlphaFoldDB" id="A0A3G7U7H4"/>
<evidence type="ECO:0000313" key="3">
    <source>
        <dbReference type="Proteomes" id="UP000268696"/>
    </source>
</evidence>
<evidence type="ECO:0000313" key="2">
    <source>
        <dbReference type="EMBL" id="AZE54529.1"/>
    </source>
</evidence>
<keyword evidence="1" id="KW-0732">Signal</keyword>
<reference evidence="2 3" key="1">
    <citation type="submission" date="2018-03" db="EMBL/GenBank/DDBJ databases">
        <title>Diversity of phytobeneficial traits revealed by whole-genome analysis of worldwide-isolated phenazine-producing Pseudomonas spp.</title>
        <authorList>
            <person name="Biessy A."/>
            <person name="Novinscak A."/>
            <person name="Blom J."/>
            <person name="Leger G."/>
            <person name="Thomashow L.S."/>
            <person name="Cazorla F.M."/>
            <person name="Josic D."/>
            <person name="Filion M."/>
        </authorList>
    </citation>
    <scope>NUCLEOTIDE SEQUENCE [LARGE SCALE GENOMIC DNA]</scope>
    <source>
        <strain evidence="2 3">30B</strain>
    </source>
</reference>
<dbReference type="NCBIfam" id="TIGR03748">
    <property type="entry name" value="conj_PilL"/>
    <property type="match status" value="1"/>
</dbReference>
<gene>
    <name evidence="2" type="ORF">C4K03_2374</name>
</gene>